<evidence type="ECO:0000256" key="1">
    <source>
        <dbReference type="ARBA" id="ARBA00004123"/>
    </source>
</evidence>
<dbReference type="VEuPathDB" id="TriTrypDB:TEOVI_000458800"/>
<dbReference type="Pfam" id="PF08423">
    <property type="entry name" value="Rad51"/>
    <property type="match status" value="1"/>
</dbReference>
<keyword evidence="3" id="KW-0227">DNA damage</keyword>
<accession>A0A1G4IKD1</accession>
<dbReference type="GO" id="GO:0008821">
    <property type="term" value="F:crossover junction DNA endonuclease activity"/>
    <property type="evidence" value="ECO:0007669"/>
    <property type="project" value="TreeGrafter"/>
</dbReference>
<gene>
    <name evidence="9" type="ORF">TEOVI_000458800</name>
</gene>
<keyword evidence="2" id="KW-0547">Nucleotide-binding</keyword>
<reference evidence="9" key="1">
    <citation type="submission" date="2016-09" db="EMBL/GenBank/DDBJ databases">
        <authorList>
            <person name="Hebert L."/>
            <person name="Moumen B."/>
        </authorList>
    </citation>
    <scope>NUCLEOTIDE SEQUENCE [LARGE SCALE GENOMIC DNA]</scope>
    <source>
        <strain evidence="9">OVI</strain>
    </source>
</reference>
<organism evidence="9 10">
    <name type="scientific">Trypanosoma equiperdum</name>
    <dbReference type="NCBI Taxonomy" id="5694"/>
    <lineage>
        <taxon>Eukaryota</taxon>
        <taxon>Discoba</taxon>
        <taxon>Euglenozoa</taxon>
        <taxon>Kinetoplastea</taxon>
        <taxon>Metakinetoplastina</taxon>
        <taxon>Trypanosomatida</taxon>
        <taxon>Trypanosomatidae</taxon>
        <taxon>Trypanosoma</taxon>
    </lineage>
</organism>
<evidence type="ECO:0000259" key="8">
    <source>
        <dbReference type="PROSITE" id="PS50162"/>
    </source>
</evidence>
<dbReference type="PANTHER" id="PTHR46239">
    <property type="entry name" value="DNA REPAIR PROTEIN RAD51 HOMOLOG 3 RAD51C"/>
    <property type="match status" value="1"/>
</dbReference>
<dbReference type="Gene3D" id="3.40.50.300">
    <property type="entry name" value="P-loop containing nucleotide triphosphate hydrolases"/>
    <property type="match status" value="1"/>
</dbReference>
<dbReference type="GO" id="GO:0140664">
    <property type="term" value="F:ATP-dependent DNA damage sensor activity"/>
    <property type="evidence" value="ECO:0007669"/>
    <property type="project" value="InterPro"/>
</dbReference>
<keyword evidence="10" id="KW-1185">Reference proteome</keyword>
<evidence type="ECO:0000256" key="5">
    <source>
        <dbReference type="ARBA" id="ARBA00023204"/>
    </source>
</evidence>
<dbReference type="InterPro" id="IPR003593">
    <property type="entry name" value="AAA+_ATPase"/>
</dbReference>
<dbReference type="GO" id="GO:0000707">
    <property type="term" value="P:meiotic DNA recombinase assembly"/>
    <property type="evidence" value="ECO:0007669"/>
    <property type="project" value="TreeGrafter"/>
</dbReference>
<evidence type="ECO:0000256" key="7">
    <source>
        <dbReference type="ARBA" id="ARBA00040674"/>
    </source>
</evidence>
<proteinExistence type="predicted"/>
<evidence type="ECO:0000313" key="9">
    <source>
        <dbReference type="EMBL" id="SCU73004.1"/>
    </source>
</evidence>
<dbReference type="GO" id="GO:0005524">
    <property type="term" value="F:ATP binding"/>
    <property type="evidence" value="ECO:0007669"/>
    <property type="project" value="UniProtKB-KW"/>
</dbReference>
<evidence type="ECO:0000256" key="3">
    <source>
        <dbReference type="ARBA" id="ARBA00022763"/>
    </source>
</evidence>
<dbReference type="GO" id="GO:0033063">
    <property type="term" value="C:Rad51B-Rad51C-Rad51D-XRCC2 complex"/>
    <property type="evidence" value="ECO:0007669"/>
    <property type="project" value="TreeGrafter"/>
</dbReference>
<dbReference type="GO" id="GO:0000400">
    <property type="term" value="F:four-way junction DNA binding"/>
    <property type="evidence" value="ECO:0007669"/>
    <property type="project" value="TreeGrafter"/>
</dbReference>
<dbReference type="SUPFAM" id="SSF52540">
    <property type="entry name" value="P-loop containing nucleoside triphosphate hydrolases"/>
    <property type="match status" value="1"/>
</dbReference>
<dbReference type="InterPro" id="IPR013632">
    <property type="entry name" value="Rad51_C"/>
</dbReference>
<keyword evidence="5" id="KW-0234">DNA repair</keyword>
<dbReference type="PROSITE" id="PS50162">
    <property type="entry name" value="RECA_2"/>
    <property type="match status" value="1"/>
</dbReference>
<dbReference type="GO" id="GO:0033065">
    <property type="term" value="C:Rad51C-XRCC3 complex"/>
    <property type="evidence" value="ECO:0007669"/>
    <property type="project" value="TreeGrafter"/>
</dbReference>
<evidence type="ECO:0000313" key="10">
    <source>
        <dbReference type="Proteomes" id="UP000195570"/>
    </source>
</evidence>
<dbReference type="PANTHER" id="PTHR46239:SF1">
    <property type="entry name" value="DNA REPAIR PROTEIN RAD51 HOMOLOG 3"/>
    <property type="match status" value="1"/>
</dbReference>
<sequence length="507" mass="54572">MSVEQCSSLTPSLKAKLQNAGFLWLRDLCRCAQGGVETTFNVGKFLDDSHLNAAAKRLQQNCSQLTHTEAIETARVVLPSAVCRTPAIRTLRELLDAEATKGIENVTTLCRSLDILLGGGLQVGTLTEICGPPGVGKTQLSMQLAVNCVLPKELGGLQGGCLFIDTEGSFLPERFREIASAAVGHVREIVLQREKEGLGAGNVGVTNEENGVRQASFLNGAMNEVTAEQTCTTSSVESRKRGRVEAAVPPPLGAIVSSFTVDYILQRTQYVRVLDVVSLMALLNGLPAYIASHPGIRMVIIDSIAFPFRSLLQLNVNSNSGGVTESHGAVGKSVAGVDDSTGMNSGIPTSRQLGWQRARLLFRCGQLLQDHARELNLCIVVSNQMATRMGDIRGVDGGFRTLVPALGDSWAYALSTRLLLTHQHDVLHHNEIEKRGEKCHDNMVFVMPSGQDSTTSCNDSDGGSGSKRLHAAQHRVARLVKSPAQPQGQCCFSISHRGVRDVFRPTL</sequence>
<dbReference type="RefSeq" id="XP_067083444.1">
    <property type="nucleotide sequence ID" value="XM_067227343.1"/>
</dbReference>
<dbReference type="EMBL" id="CZPT02001954">
    <property type="protein sequence ID" value="SCU73004.1"/>
    <property type="molecule type" value="Genomic_DNA"/>
</dbReference>
<comment type="caution">
    <text evidence="9">The sequence shown here is derived from an EMBL/GenBank/DDBJ whole genome shotgun (WGS) entry which is preliminary data.</text>
</comment>
<dbReference type="InterPro" id="IPR027417">
    <property type="entry name" value="P-loop_NTPase"/>
</dbReference>
<name>A0A1G4IKD1_TRYEQ</name>
<dbReference type="GO" id="GO:0005657">
    <property type="term" value="C:replication fork"/>
    <property type="evidence" value="ECO:0007669"/>
    <property type="project" value="TreeGrafter"/>
</dbReference>
<keyword evidence="6" id="KW-0539">Nucleus</keyword>
<evidence type="ECO:0000256" key="6">
    <source>
        <dbReference type="ARBA" id="ARBA00023242"/>
    </source>
</evidence>
<comment type="subcellular location">
    <subcellularLocation>
        <location evidence="1">Nucleus</location>
    </subcellularLocation>
</comment>
<dbReference type="InterPro" id="IPR052093">
    <property type="entry name" value="HR_Repair_Mediator"/>
</dbReference>
<dbReference type="AlphaFoldDB" id="A0A1G4IKD1"/>
<protein>
    <recommendedName>
        <fullName evidence="7">DNA repair protein RAD51 homolog 3</fullName>
    </recommendedName>
</protein>
<dbReference type="Proteomes" id="UP000195570">
    <property type="component" value="Unassembled WGS sequence"/>
</dbReference>
<evidence type="ECO:0000256" key="2">
    <source>
        <dbReference type="ARBA" id="ARBA00022741"/>
    </source>
</evidence>
<evidence type="ECO:0000256" key="4">
    <source>
        <dbReference type="ARBA" id="ARBA00022840"/>
    </source>
</evidence>
<dbReference type="InterPro" id="IPR020588">
    <property type="entry name" value="RecA_ATP-bd"/>
</dbReference>
<keyword evidence="4" id="KW-0067">ATP-binding</keyword>
<feature type="domain" description="RecA family profile 1" evidence="8">
    <location>
        <begin position="102"/>
        <end position="385"/>
    </location>
</feature>
<dbReference type="GO" id="GO:0007131">
    <property type="term" value="P:reciprocal meiotic recombination"/>
    <property type="evidence" value="ECO:0007669"/>
    <property type="project" value="TreeGrafter"/>
</dbReference>
<dbReference type="SMART" id="SM00382">
    <property type="entry name" value="AAA"/>
    <property type="match status" value="1"/>
</dbReference>
<dbReference type="GeneID" id="92378528"/>